<dbReference type="PANTHER" id="PTHR36832:SF1">
    <property type="entry name" value="SLR1174 PROTEIN"/>
    <property type="match status" value="1"/>
</dbReference>
<feature type="transmembrane region" description="Helical" evidence="1">
    <location>
        <begin position="149"/>
        <end position="171"/>
    </location>
</feature>
<dbReference type="AlphaFoldDB" id="A0A1I4RA07"/>
<organism evidence="2 3">
    <name type="scientific">Thermodesulforhabdus norvegica</name>
    <dbReference type="NCBI Taxonomy" id="39841"/>
    <lineage>
        <taxon>Bacteria</taxon>
        <taxon>Pseudomonadati</taxon>
        <taxon>Thermodesulfobacteriota</taxon>
        <taxon>Syntrophobacteria</taxon>
        <taxon>Syntrophobacterales</taxon>
        <taxon>Thermodesulforhabdaceae</taxon>
        <taxon>Thermodesulforhabdus</taxon>
    </lineage>
</organism>
<feature type="transmembrane region" description="Helical" evidence="1">
    <location>
        <begin position="63"/>
        <end position="83"/>
    </location>
</feature>
<dbReference type="PANTHER" id="PTHR36832">
    <property type="entry name" value="SLR1174 PROTEIN-RELATED"/>
    <property type="match status" value="1"/>
</dbReference>
<keyword evidence="3" id="KW-1185">Reference proteome</keyword>
<dbReference type="Pfam" id="PF06182">
    <property type="entry name" value="ABC2_membrane_6"/>
    <property type="match status" value="1"/>
</dbReference>
<dbReference type="STRING" id="39841.SAMN05660836_00483"/>
<keyword evidence="1" id="KW-0472">Membrane</keyword>
<sequence length="268" mass="30977">MLKIRRWLKIYSALLRTYWQIVLEYRGSMVMWMLSNIMPLVMLSVWVSLASTGPVGKYGVKEFVRYYLAVLMVRQLVTVWVIWDLDREIRLGELSSRLMKPLNPIHYHIAFNLADKIFRLLTLVPAVVAITLPFPALRFSSSPEHILGFLLSLSMAWSIRFVSQYCIGLLGFWVTQSMAINEMVYAGLLLFGGVIAPLDLFPARYQGFIMHLPFRYMLSLPVEILLELLNGKMIILELAIQFGWLITFFIIYQILWKKGLKKYSAVGA</sequence>
<evidence type="ECO:0000313" key="2">
    <source>
        <dbReference type="EMBL" id="SFM48810.1"/>
    </source>
</evidence>
<feature type="transmembrane region" description="Helical" evidence="1">
    <location>
        <begin position="234"/>
        <end position="255"/>
    </location>
</feature>
<name>A0A1I4RA07_9BACT</name>
<dbReference type="Proteomes" id="UP000199611">
    <property type="component" value="Unassembled WGS sequence"/>
</dbReference>
<feature type="transmembrane region" description="Helical" evidence="1">
    <location>
        <begin position="183"/>
        <end position="201"/>
    </location>
</feature>
<dbReference type="InterPro" id="IPR010390">
    <property type="entry name" value="ABC-2_transporter-like"/>
</dbReference>
<dbReference type="EMBL" id="FOUU01000001">
    <property type="protein sequence ID" value="SFM48810.1"/>
    <property type="molecule type" value="Genomic_DNA"/>
</dbReference>
<protein>
    <submittedName>
        <fullName evidence="2">ABC-2 type transport system permease protein</fullName>
    </submittedName>
</protein>
<evidence type="ECO:0000256" key="1">
    <source>
        <dbReference type="SAM" id="Phobius"/>
    </source>
</evidence>
<gene>
    <name evidence="2" type="ORF">SAMN05660836_00483</name>
</gene>
<evidence type="ECO:0000313" key="3">
    <source>
        <dbReference type="Proteomes" id="UP000199611"/>
    </source>
</evidence>
<proteinExistence type="predicted"/>
<dbReference type="OrthoDB" id="8582979at2"/>
<feature type="transmembrane region" description="Helical" evidence="1">
    <location>
        <begin position="29"/>
        <end position="51"/>
    </location>
</feature>
<accession>A0A1I4RA07</accession>
<reference evidence="2 3" key="1">
    <citation type="submission" date="2016-10" db="EMBL/GenBank/DDBJ databases">
        <authorList>
            <person name="de Groot N.N."/>
        </authorList>
    </citation>
    <scope>NUCLEOTIDE SEQUENCE [LARGE SCALE GENOMIC DNA]</scope>
    <source>
        <strain evidence="2 3">DSM 9990</strain>
    </source>
</reference>
<keyword evidence="1" id="KW-0812">Transmembrane</keyword>
<feature type="transmembrane region" description="Helical" evidence="1">
    <location>
        <begin position="117"/>
        <end position="137"/>
    </location>
</feature>
<dbReference type="RefSeq" id="WP_093393197.1">
    <property type="nucleotide sequence ID" value="NZ_FOUU01000001.1"/>
</dbReference>
<keyword evidence="1" id="KW-1133">Transmembrane helix</keyword>